<organism evidence="1 2">
    <name type="scientific">Thelohanellus kitauei</name>
    <name type="common">Myxosporean</name>
    <dbReference type="NCBI Taxonomy" id="669202"/>
    <lineage>
        <taxon>Eukaryota</taxon>
        <taxon>Metazoa</taxon>
        <taxon>Cnidaria</taxon>
        <taxon>Myxozoa</taxon>
        <taxon>Myxosporea</taxon>
        <taxon>Bivalvulida</taxon>
        <taxon>Platysporina</taxon>
        <taxon>Myxobolidae</taxon>
        <taxon>Thelohanellus</taxon>
    </lineage>
</organism>
<name>A0A0C2MXR2_THEKT</name>
<evidence type="ECO:0000313" key="1">
    <source>
        <dbReference type="EMBL" id="KII66422.1"/>
    </source>
</evidence>
<dbReference type="AlphaFoldDB" id="A0A0C2MXR2"/>
<dbReference type="Proteomes" id="UP000031668">
    <property type="component" value="Unassembled WGS sequence"/>
</dbReference>
<accession>A0A0C2MXR2</accession>
<keyword evidence="2" id="KW-1185">Reference proteome</keyword>
<reference evidence="1 2" key="1">
    <citation type="journal article" date="2014" name="Genome Biol. Evol.">
        <title>The genome of the myxosporean Thelohanellus kitauei shows adaptations to nutrient acquisition within its fish host.</title>
        <authorList>
            <person name="Yang Y."/>
            <person name="Xiong J."/>
            <person name="Zhou Z."/>
            <person name="Huo F."/>
            <person name="Miao W."/>
            <person name="Ran C."/>
            <person name="Liu Y."/>
            <person name="Zhang J."/>
            <person name="Feng J."/>
            <person name="Wang M."/>
            <person name="Wang M."/>
            <person name="Wang L."/>
            <person name="Yao B."/>
        </authorList>
    </citation>
    <scope>NUCLEOTIDE SEQUENCE [LARGE SCALE GENOMIC DNA]</scope>
    <source>
        <strain evidence="1">Wuqing</strain>
    </source>
</reference>
<dbReference type="EMBL" id="JWZT01003532">
    <property type="protein sequence ID" value="KII66422.1"/>
    <property type="molecule type" value="Genomic_DNA"/>
</dbReference>
<evidence type="ECO:0000313" key="2">
    <source>
        <dbReference type="Proteomes" id="UP000031668"/>
    </source>
</evidence>
<comment type="caution">
    <text evidence="1">The sequence shown here is derived from an EMBL/GenBank/DDBJ whole genome shotgun (WGS) entry which is preliminary data.</text>
</comment>
<protein>
    <submittedName>
        <fullName evidence="1">Uncharacterized protein</fullName>
    </submittedName>
</protein>
<sequence length="342" mass="38770">MTINGDPPPFSSTPEILHRSADHYKRDLSIRRTFSAIVSQISKQTIELDQDLKKLISKEHQIGKRSSTKVWNQSELVPSVSSITKATNTELSLDIPLWDMSTDSDDNINQIWEMNTPPRRDDEPNIHIPKNLKNEVFSTEESSGAGIRVIYLIKTSCAILLAIFTPPQTDIFSKFISVYKPGYENACLLCVKDNDIIVLDKKNCILFISPFTNIINLIVGTDNRIFGITVSSKKGDTVCHVLYSESASKDILCLITQNISLKVLLSSNNFFNYGYYFRVKLVGIVFGCMNGTVHNHILDLDKMEMKTSYFAVEKRDVVVYQNNWQVDLRINYQAINLCGVVR</sequence>
<proteinExistence type="predicted"/>
<gene>
    <name evidence="1" type="ORF">RF11_02066</name>
</gene>